<dbReference type="Proteomes" id="UP000288216">
    <property type="component" value="Unassembled WGS sequence"/>
</dbReference>
<dbReference type="GO" id="GO:0005789">
    <property type="term" value="C:endoplasmic reticulum membrane"/>
    <property type="evidence" value="ECO:0007669"/>
    <property type="project" value="UniProtKB-SubCell"/>
</dbReference>
<evidence type="ECO:0000256" key="32">
    <source>
        <dbReference type="PIRSR" id="PIRSR602401-1"/>
    </source>
</evidence>
<keyword evidence="9" id="KW-0643">Prostaglandin biosynthesis</keyword>
<evidence type="ECO:0000256" key="1">
    <source>
        <dbReference type="ARBA" id="ARBA00001143"/>
    </source>
</evidence>
<dbReference type="Gene3D" id="1.10.630.10">
    <property type="entry name" value="Cytochrome P450"/>
    <property type="match status" value="1"/>
</dbReference>
<evidence type="ECO:0000256" key="17">
    <source>
        <dbReference type="ARBA" id="ARBA00023004"/>
    </source>
</evidence>
<evidence type="ECO:0000256" key="28">
    <source>
        <dbReference type="ARBA" id="ARBA00038872"/>
    </source>
</evidence>
<keyword evidence="22" id="KW-0413">Isomerase</keyword>
<evidence type="ECO:0000256" key="11">
    <source>
        <dbReference type="ARBA" id="ARBA00022692"/>
    </source>
</evidence>
<keyword evidence="21" id="KW-0275">Fatty acid biosynthesis</keyword>
<comment type="cofactor">
    <cofactor evidence="32">
        <name>heme</name>
        <dbReference type="ChEBI" id="CHEBI:30413"/>
    </cofactor>
</comment>
<evidence type="ECO:0000256" key="3">
    <source>
        <dbReference type="ARBA" id="ARBA00004477"/>
    </source>
</evidence>
<dbReference type="InterPro" id="IPR017972">
    <property type="entry name" value="Cyt_P450_CS"/>
</dbReference>
<name>A0A401Q0L2_SCYTO</name>
<evidence type="ECO:0000256" key="8">
    <source>
        <dbReference type="ARBA" id="ARBA00022516"/>
    </source>
</evidence>
<feature type="binding site" description="axial binding residue" evidence="32">
    <location>
        <position position="41"/>
    </location>
    <ligand>
        <name>heme</name>
        <dbReference type="ChEBI" id="CHEBI:30413"/>
    </ligand>
    <ligandPart>
        <name>Fe</name>
        <dbReference type="ChEBI" id="CHEBI:18248"/>
    </ligandPart>
</feature>
<evidence type="ECO:0000313" key="35">
    <source>
        <dbReference type="Proteomes" id="UP000288216"/>
    </source>
</evidence>
<dbReference type="InterPro" id="IPR001128">
    <property type="entry name" value="Cyt_P450"/>
</dbReference>
<evidence type="ECO:0000256" key="20">
    <source>
        <dbReference type="ARBA" id="ARBA00023136"/>
    </source>
</evidence>
<dbReference type="AlphaFoldDB" id="A0A401Q0L2"/>
<evidence type="ECO:0000256" key="13">
    <source>
        <dbReference type="ARBA" id="ARBA00022824"/>
    </source>
</evidence>
<keyword evidence="18 33" id="KW-0503">Monooxygenase</keyword>
<keyword evidence="20" id="KW-0472">Membrane</keyword>
<evidence type="ECO:0000256" key="33">
    <source>
        <dbReference type="RuleBase" id="RU000461"/>
    </source>
</evidence>
<organism evidence="34 35">
    <name type="scientific">Scyliorhinus torazame</name>
    <name type="common">Cloudy catshark</name>
    <name type="synonym">Catulus torazame</name>
    <dbReference type="NCBI Taxonomy" id="75743"/>
    <lineage>
        <taxon>Eukaryota</taxon>
        <taxon>Metazoa</taxon>
        <taxon>Chordata</taxon>
        <taxon>Craniata</taxon>
        <taxon>Vertebrata</taxon>
        <taxon>Chondrichthyes</taxon>
        <taxon>Elasmobranchii</taxon>
        <taxon>Galeomorphii</taxon>
        <taxon>Galeoidea</taxon>
        <taxon>Carcharhiniformes</taxon>
        <taxon>Scyliorhinidae</taxon>
        <taxon>Scyliorhinus</taxon>
    </lineage>
</organism>
<evidence type="ECO:0000256" key="2">
    <source>
        <dbReference type="ARBA" id="ARBA00001719"/>
    </source>
</evidence>
<keyword evidence="8" id="KW-0444">Lipid biosynthesis</keyword>
<dbReference type="GO" id="GO:0106256">
    <property type="term" value="F:hydroperoxy icosatetraenoate dehydratase activity"/>
    <property type="evidence" value="ECO:0007669"/>
    <property type="project" value="UniProtKB-EC"/>
</dbReference>
<keyword evidence="17 32" id="KW-0408">Iron</keyword>
<gene>
    <name evidence="34" type="ORF">scyTo_0015901</name>
</gene>
<evidence type="ECO:0000256" key="7">
    <source>
        <dbReference type="ARBA" id="ARBA00022501"/>
    </source>
</evidence>
<dbReference type="STRING" id="75743.A0A401Q0L2"/>
<dbReference type="OrthoDB" id="1470350at2759"/>
<keyword evidence="35" id="KW-1185">Reference proteome</keyword>
<evidence type="ECO:0000256" key="4">
    <source>
        <dbReference type="ARBA" id="ARBA00010617"/>
    </source>
</evidence>
<evidence type="ECO:0000256" key="16">
    <source>
        <dbReference type="ARBA" id="ARBA00023002"/>
    </source>
</evidence>
<keyword evidence="23" id="KW-0456">Lyase</keyword>
<keyword evidence="14" id="KW-0276">Fatty acid metabolism</keyword>
<evidence type="ECO:0000256" key="6">
    <source>
        <dbReference type="ARBA" id="ARBA00013084"/>
    </source>
</evidence>
<evidence type="ECO:0000256" key="23">
    <source>
        <dbReference type="ARBA" id="ARBA00023239"/>
    </source>
</evidence>
<dbReference type="PROSITE" id="PS00086">
    <property type="entry name" value="CYTOCHROME_P450"/>
    <property type="match status" value="1"/>
</dbReference>
<keyword evidence="15" id="KW-1133">Transmembrane helix</keyword>
<dbReference type="InterPro" id="IPR050705">
    <property type="entry name" value="Cytochrome_P450_3A"/>
</dbReference>
<evidence type="ECO:0000313" key="34">
    <source>
        <dbReference type="EMBL" id="GCB78904.1"/>
    </source>
</evidence>
<dbReference type="Pfam" id="PF00067">
    <property type="entry name" value="p450"/>
    <property type="match status" value="1"/>
</dbReference>
<evidence type="ECO:0000256" key="9">
    <source>
        <dbReference type="ARBA" id="ARBA00022585"/>
    </source>
</evidence>
<reference evidence="34 35" key="1">
    <citation type="journal article" date="2018" name="Nat. Ecol. Evol.">
        <title>Shark genomes provide insights into elasmobranch evolution and the origin of vertebrates.</title>
        <authorList>
            <person name="Hara Y"/>
            <person name="Yamaguchi K"/>
            <person name="Onimaru K"/>
            <person name="Kadota M"/>
            <person name="Koyanagi M"/>
            <person name="Keeley SD"/>
            <person name="Tatsumi K"/>
            <person name="Tanaka K"/>
            <person name="Motone F"/>
            <person name="Kageyama Y"/>
            <person name="Nozu R"/>
            <person name="Adachi N"/>
            <person name="Nishimura O"/>
            <person name="Nakagawa R"/>
            <person name="Tanegashima C"/>
            <person name="Kiyatake I"/>
            <person name="Matsumoto R"/>
            <person name="Murakumo K"/>
            <person name="Nishida K"/>
            <person name="Terakita A"/>
            <person name="Kuratani S"/>
            <person name="Sato K"/>
            <person name="Hyodo S Kuraku.S."/>
        </authorList>
    </citation>
    <scope>NUCLEOTIDE SEQUENCE [LARGE SCALE GENOMIC DNA]</scope>
</reference>
<protein>
    <recommendedName>
        <fullName evidence="29">Thromboxane-A synthase</fullName>
        <ecNumber evidence="6">4.2.1.152</ecNumber>
        <ecNumber evidence="28">5.3.99.5</ecNumber>
    </recommendedName>
    <alternativeName>
        <fullName evidence="30">Cytochrome P450 5A1</fullName>
    </alternativeName>
    <alternativeName>
        <fullName evidence="24">Hydroperoxy icosatetraenoate dehydratase</fullName>
    </alternativeName>
</protein>
<dbReference type="PANTHER" id="PTHR24302">
    <property type="entry name" value="CYTOCHROME P450 FAMILY 3"/>
    <property type="match status" value="1"/>
</dbReference>
<dbReference type="EC" id="5.3.99.5" evidence="28"/>
<dbReference type="PRINTS" id="PR00463">
    <property type="entry name" value="EP450I"/>
</dbReference>
<evidence type="ECO:0000256" key="21">
    <source>
        <dbReference type="ARBA" id="ARBA00023160"/>
    </source>
</evidence>
<evidence type="ECO:0000256" key="29">
    <source>
        <dbReference type="ARBA" id="ARBA00040834"/>
    </source>
</evidence>
<evidence type="ECO:0000256" key="31">
    <source>
        <dbReference type="ARBA" id="ARBA00054825"/>
    </source>
</evidence>
<keyword evidence="10 32" id="KW-0349">Heme</keyword>
<proteinExistence type="inferred from homology"/>
<comment type="function">
    <text evidence="31">Catalyzes the conversion of prostaglandin H2 (PGH2) to thromboxane A2 (TXA2), a potent inducer of blood vessel constriction and platelet aggregation. Also cleaves PGH2 to 12-hydroxy-heptadecatrienoicacid (12-HHT) and malondialdehyde, which is known to act as a mediator of DNA damage. 12-HHT and malondialdehyde are formed stoichiometrically in the same amounts as TXA2. Additionally, displays dehydratase activity, toward (15S)-hydroperoxy-(5Z,8Z,11Z,13E)-eicosatetraenoate (15(S)-HPETE) producing 15-KETE and 15-HETE.</text>
</comment>
<evidence type="ECO:0000256" key="18">
    <source>
        <dbReference type="ARBA" id="ARBA00023033"/>
    </source>
</evidence>
<keyword evidence="12 32" id="KW-0479">Metal-binding</keyword>
<evidence type="ECO:0000256" key="14">
    <source>
        <dbReference type="ARBA" id="ARBA00022832"/>
    </source>
</evidence>
<sequence length="102" mass="11479">MFPKTKGVLHADYSRGKFTPEMKAERHPFVYLPFGAGPRNCIGMRLALLQAKIALVRILSKYSFQTCPETQVPMQIKSSGTLGPKEGVFLKIVPRERETRGQ</sequence>
<evidence type="ECO:0000256" key="15">
    <source>
        <dbReference type="ARBA" id="ARBA00022989"/>
    </source>
</evidence>
<keyword evidence="19" id="KW-0443">Lipid metabolism</keyword>
<dbReference type="GO" id="GO:0008395">
    <property type="term" value="F:steroid hydroxylase activity"/>
    <property type="evidence" value="ECO:0007669"/>
    <property type="project" value="TreeGrafter"/>
</dbReference>
<evidence type="ECO:0000256" key="27">
    <source>
        <dbReference type="ARBA" id="ARBA00036475"/>
    </source>
</evidence>
<dbReference type="GO" id="GO:0005506">
    <property type="term" value="F:iron ion binding"/>
    <property type="evidence" value="ECO:0007669"/>
    <property type="project" value="InterPro"/>
</dbReference>
<comment type="catalytic activity">
    <reaction evidence="1">
        <text>(15S)-hydroperoxy-(5Z,8Z,11Z,13E)-eicosatetraenoate = 15-oxo-(5Z,8Z,11Z,13E)-eicosatetraenoate + H2O</text>
        <dbReference type="Rhea" id="RHEA:48636"/>
        <dbReference type="ChEBI" id="CHEBI:15377"/>
        <dbReference type="ChEBI" id="CHEBI:57410"/>
        <dbReference type="ChEBI" id="CHEBI:57446"/>
    </reaction>
    <physiologicalReaction direction="left-to-right" evidence="1">
        <dbReference type="Rhea" id="RHEA:48637"/>
    </physiologicalReaction>
</comment>
<comment type="catalytic activity">
    <reaction evidence="26">
        <text>prostaglandin H2 = (12S)-hydroxy-(5Z,8E,10E)-heptadecatrienoate + malonaldehyde</text>
        <dbReference type="Rhea" id="RHEA:48644"/>
        <dbReference type="ChEBI" id="CHEBI:57405"/>
        <dbReference type="ChEBI" id="CHEBI:90694"/>
        <dbReference type="ChEBI" id="CHEBI:566274"/>
    </reaction>
</comment>
<evidence type="ECO:0000256" key="22">
    <source>
        <dbReference type="ARBA" id="ARBA00023235"/>
    </source>
</evidence>
<evidence type="ECO:0000256" key="25">
    <source>
        <dbReference type="ARBA" id="ARBA00036380"/>
    </source>
</evidence>
<dbReference type="GO" id="GO:0004796">
    <property type="term" value="F:thromboxane-A synthase activity"/>
    <property type="evidence" value="ECO:0007669"/>
    <property type="project" value="UniProtKB-EC"/>
</dbReference>
<comment type="catalytic activity">
    <reaction evidence="27">
        <text>prostaglandin H2 = thromboxane A2</text>
        <dbReference type="Rhea" id="RHEA:17137"/>
        <dbReference type="ChEBI" id="CHEBI:57405"/>
        <dbReference type="ChEBI" id="CHEBI:57445"/>
        <dbReference type="EC" id="5.3.99.5"/>
    </reaction>
    <physiologicalReaction direction="left-to-right" evidence="27">
        <dbReference type="Rhea" id="RHEA:17138"/>
    </physiologicalReaction>
</comment>
<accession>A0A401Q0L2</accession>
<dbReference type="GO" id="GO:0020037">
    <property type="term" value="F:heme binding"/>
    <property type="evidence" value="ECO:0007669"/>
    <property type="project" value="InterPro"/>
</dbReference>
<keyword evidence="16 33" id="KW-0560">Oxidoreductase</keyword>
<comment type="subcellular location">
    <subcellularLocation>
        <location evidence="3">Endoplasmic reticulum membrane</location>
        <topology evidence="3">Multi-pass membrane protein</topology>
    </subcellularLocation>
</comment>
<evidence type="ECO:0000256" key="24">
    <source>
        <dbReference type="ARBA" id="ARBA00033404"/>
    </source>
</evidence>
<dbReference type="EC" id="4.2.1.152" evidence="6"/>
<evidence type="ECO:0000256" key="5">
    <source>
        <dbReference type="ARBA" id="ARBA00011245"/>
    </source>
</evidence>
<dbReference type="EMBL" id="BFAA01009257">
    <property type="protein sequence ID" value="GCB78904.1"/>
    <property type="molecule type" value="Genomic_DNA"/>
</dbReference>
<dbReference type="OMA" id="FISPRDI"/>
<evidence type="ECO:0000256" key="12">
    <source>
        <dbReference type="ARBA" id="ARBA00022723"/>
    </source>
</evidence>
<dbReference type="InterPro" id="IPR036396">
    <property type="entry name" value="Cyt_P450_sf"/>
</dbReference>
<keyword evidence="13" id="KW-0256">Endoplasmic reticulum</keyword>
<dbReference type="SUPFAM" id="SSF48264">
    <property type="entry name" value="Cytochrome P450"/>
    <property type="match status" value="1"/>
</dbReference>
<evidence type="ECO:0000256" key="19">
    <source>
        <dbReference type="ARBA" id="ARBA00023098"/>
    </source>
</evidence>
<evidence type="ECO:0000256" key="30">
    <source>
        <dbReference type="ARBA" id="ARBA00042726"/>
    </source>
</evidence>
<evidence type="ECO:0000256" key="26">
    <source>
        <dbReference type="ARBA" id="ARBA00036424"/>
    </source>
</evidence>
<keyword evidence="11" id="KW-0812">Transmembrane</keyword>
<dbReference type="PANTHER" id="PTHR24302:SF47">
    <property type="entry name" value="CYTOCHROME P450"/>
    <property type="match status" value="1"/>
</dbReference>
<evidence type="ECO:0000256" key="10">
    <source>
        <dbReference type="ARBA" id="ARBA00022617"/>
    </source>
</evidence>
<comment type="similarity">
    <text evidence="4 33">Belongs to the cytochrome P450 family.</text>
</comment>
<keyword evidence="7" id="KW-0644">Prostaglandin metabolism</keyword>
<dbReference type="GO" id="GO:0016705">
    <property type="term" value="F:oxidoreductase activity, acting on paired donors, with incorporation or reduction of molecular oxygen"/>
    <property type="evidence" value="ECO:0007669"/>
    <property type="project" value="InterPro"/>
</dbReference>
<comment type="catalytic activity">
    <reaction evidence="2">
        <text>a hydroperoxyeicosatetraenoate = an oxoeicosatetraenoate + H2O</text>
        <dbReference type="Rhea" id="RHEA:55556"/>
        <dbReference type="ChEBI" id="CHEBI:15377"/>
        <dbReference type="ChEBI" id="CHEBI:59720"/>
        <dbReference type="ChEBI" id="CHEBI:131859"/>
        <dbReference type="EC" id="4.2.1.152"/>
    </reaction>
    <physiologicalReaction direction="left-to-right" evidence="2">
        <dbReference type="Rhea" id="RHEA:55557"/>
    </physiologicalReaction>
</comment>
<comment type="subunit">
    <text evidence="5">Monomer.</text>
</comment>
<dbReference type="InterPro" id="IPR002401">
    <property type="entry name" value="Cyt_P450_E_grp-I"/>
</dbReference>
<dbReference type="GO" id="GO:0001516">
    <property type="term" value="P:prostaglandin biosynthetic process"/>
    <property type="evidence" value="ECO:0007669"/>
    <property type="project" value="UniProtKB-KW"/>
</dbReference>
<comment type="catalytic activity">
    <reaction evidence="25">
        <text>(15S)-hydroperoxy-(5Z,8Z,11Z,13E)-eicosatetraenoate + AH2 = (15S)-hydroxy-(5Z,8Z,11Z,13E)-eicosatetraenoate + A + H2O</text>
        <dbReference type="Rhea" id="RHEA:48856"/>
        <dbReference type="ChEBI" id="CHEBI:13193"/>
        <dbReference type="ChEBI" id="CHEBI:15377"/>
        <dbReference type="ChEBI" id="CHEBI:17499"/>
        <dbReference type="ChEBI" id="CHEBI:57409"/>
        <dbReference type="ChEBI" id="CHEBI:57446"/>
    </reaction>
    <physiologicalReaction direction="left-to-right" evidence="25">
        <dbReference type="Rhea" id="RHEA:48857"/>
    </physiologicalReaction>
</comment>
<comment type="caution">
    <text evidence="34">The sequence shown here is derived from an EMBL/GenBank/DDBJ whole genome shotgun (WGS) entry which is preliminary data.</text>
</comment>